<dbReference type="InterPro" id="IPR005467">
    <property type="entry name" value="His_kinase_dom"/>
</dbReference>
<dbReference type="RefSeq" id="WP_219316470.1">
    <property type="nucleotide sequence ID" value="NZ_JAHWYN010000004.1"/>
</dbReference>
<feature type="signal peptide" evidence="6">
    <location>
        <begin position="1"/>
        <end position="22"/>
    </location>
</feature>
<dbReference type="Pfam" id="PF13181">
    <property type="entry name" value="TPR_8"/>
    <property type="match status" value="1"/>
</dbReference>
<feature type="transmembrane region" description="Helical" evidence="5">
    <location>
        <begin position="368"/>
        <end position="390"/>
    </location>
</feature>
<keyword evidence="3" id="KW-0597">Phosphoprotein</keyword>
<feature type="repeat" description="TPR" evidence="4">
    <location>
        <begin position="86"/>
        <end position="119"/>
    </location>
</feature>
<reference evidence="8 9" key="1">
    <citation type="submission" date="2021-07" db="EMBL/GenBank/DDBJ databases">
        <title>Flavobacterium sp. nov. isolated from sediment on the Taihu Lake.</title>
        <authorList>
            <person name="Qu J.-H."/>
        </authorList>
    </citation>
    <scope>NUCLEOTIDE SEQUENCE [LARGE SCALE GENOMIC DNA]</scope>
    <source>
        <strain evidence="8 9">NAS39</strain>
    </source>
</reference>
<dbReference type="PROSITE" id="PS50005">
    <property type="entry name" value="TPR"/>
    <property type="match status" value="3"/>
</dbReference>
<dbReference type="PROSITE" id="PS50109">
    <property type="entry name" value="HIS_KIN"/>
    <property type="match status" value="1"/>
</dbReference>
<dbReference type="Pfam" id="PF02518">
    <property type="entry name" value="HATPase_c"/>
    <property type="match status" value="1"/>
</dbReference>
<feature type="repeat" description="TPR" evidence="4">
    <location>
        <begin position="166"/>
        <end position="199"/>
    </location>
</feature>
<keyword evidence="8" id="KW-0808">Transferase</keyword>
<evidence type="ECO:0000313" key="9">
    <source>
        <dbReference type="Proteomes" id="UP000812031"/>
    </source>
</evidence>
<organism evidence="8 9">
    <name type="scientific">Flavobacterium taihuense</name>
    <dbReference type="NCBI Taxonomy" id="2857508"/>
    <lineage>
        <taxon>Bacteria</taxon>
        <taxon>Pseudomonadati</taxon>
        <taxon>Bacteroidota</taxon>
        <taxon>Flavobacteriia</taxon>
        <taxon>Flavobacteriales</taxon>
        <taxon>Flavobacteriaceae</taxon>
        <taxon>Flavobacterium</taxon>
    </lineage>
</organism>
<name>A0ABS6XTG2_9FLAO</name>
<keyword evidence="6" id="KW-0732">Signal</keyword>
<evidence type="ECO:0000256" key="1">
    <source>
        <dbReference type="ARBA" id="ARBA00000085"/>
    </source>
</evidence>
<comment type="caution">
    <text evidence="8">The sequence shown here is derived from an EMBL/GenBank/DDBJ whole genome shotgun (WGS) entry which is preliminary data.</text>
</comment>
<dbReference type="SMART" id="SM00388">
    <property type="entry name" value="HisKA"/>
    <property type="match status" value="1"/>
</dbReference>
<gene>
    <name evidence="8" type="ORF">KZH69_05620</name>
</gene>
<keyword evidence="4" id="KW-0802">TPR repeat</keyword>
<dbReference type="SMART" id="SM00387">
    <property type="entry name" value="HATPase_c"/>
    <property type="match status" value="1"/>
</dbReference>
<evidence type="ECO:0000256" key="5">
    <source>
        <dbReference type="SAM" id="Phobius"/>
    </source>
</evidence>
<proteinExistence type="predicted"/>
<evidence type="ECO:0000313" key="8">
    <source>
        <dbReference type="EMBL" id="MBW4359957.1"/>
    </source>
</evidence>
<dbReference type="PANTHER" id="PTHR43547">
    <property type="entry name" value="TWO-COMPONENT HISTIDINE KINASE"/>
    <property type="match status" value="1"/>
</dbReference>
<dbReference type="GO" id="GO:0016301">
    <property type="term" value="F:kinase activity"/>
    <property type="evidence" value="ECO:0007669"/>
    <property type="project" value="UniProtKB-KW"/>
</dbReference>
<dbReference type="InterPro" id="IPR019734">
    <property type="entry name" value="TPR_rpt"/>
</dbReference>
<evidence type="ECO:0000259" key="7">
    <source>
        <dbReference type="PROSITE" id="PS50109"/>
    </source>
</evidence>
<dbReference type="Proteomes" id="UP000812031">
    <property type="component" value="Unassembled WGS sequence"/>
</dbReference>
<feature type="repeat" description="TPR" evidence="4">
    <location>
        <begin position="126"/>
        <end position="159"/>
    </location>
</feature>
<comment type="catalytic activity">
    <reaction evidence="1">
        <text>ATP + protein L-histidine = ADP + protein N-phospho-L-histidine.</text>
        <dbReference type="EC" id="2.7.13.3"/>
    </reaction>
</comment>
<dbReference type="Pfam" id="PF00512">
    <property type="entry name" value="HisKA"/>
    <property type="match status" value="1"/>
</dbReference>
<dbReference type="Pfam" id="PF13424">
    <property type="entry name" value="TPR_12"/>
    <property type="match status" value="1"/>
</dbReference>
<keyword evidence="5" id="KW-0812">Transmembrane</keyword>
<keyword evidence="9" id="KW-1185">Reference proteome</keyword>
<evidence type="ECO:0000256" key="4">
    <source>
        <dbReference type="PROSITE-ProRule" id="PRU00339"/>
    </source>
</evidence>
<protein>
    <recommendedName>
        <fullName evidence="2">histidine kinase</fullName>
        <ecNumber evidence="2">2.7.13.3</ecNumber>
    </recommendedName>
</protein>
<evidence type="ECO:0000256" key="3">
    <source>
        <dbReference type="ARBA" id="ARBA00022553"/>
    </source>
</evidence>
<feature type="chain" id="PRO_5045797628" description="histidine kinase" evidence="6">
    <location>
        <begin position="23"/>
        <end position="641"/>
    </location>
</feature>
<evidence type="ECO:0000256" key="6">
    <source>
        <dbReference type="SAM" id="SignalP"/>
    </source>
</evidence>
<dbReference type="InterPro" id="IPR003661">
    <property type="entry name" value="HisK_dim/P_dom"/>
</dbReference>
<dbReference type="InterPro" id="IPR003594">
    <property type="entry name" value="HATPase_dom"/>
</dbReference>
<keyword evidence="5" id="KW-0472">Membrane</keyword>
<dbReference type="CDD" id="cd00075">
    <property type="entry name" value="HATPase"/>
    <property type="match status" value="1"/>
</dbReference>
<dbReference type="EC" id="2.7.13.3" evidence="2"/>
<accession>A0ABS6XTG2</accession>
<dbReference type="SMART" id="SM00028">
    <property type="entry name" value="TPR"/>
    <property type="match status" value="4"/>
</dbReference>
<keyword evidence="8" id="KW-0418">Kinase</keyword>
<feature type="domain" description="Histidine kinase" evidence="7">
    <location>
        <begin position="419"/>
        <end position="637"/>
    </location>
</feature>
<sequence length="641" mass="73335">MIQKITLLIFFVLILSFTPISAQNAAYKTIDSLKLELRNSKNDSDKALLLTKLSSYSEYIGPDEAINYAKKGLYYAQKTKNEKLIGDAYGNLGTAYEIKSDYAHALKNLYKALTIFENLNDKTKLISIFNNLGLIYIDLKNYPEGLIFYNKALRLSYQSKKERNVSLLLNNIGDVYLQKKEYKNALNYFYKALIINKKLEDIEGIGLNLSNIGICNINLKNYEKGIEMLNKSIATYDDVSSLFNTYNIYDLGRAHYLMSQDDKYKNDKNTHIEKSIRLLENALQNFKKYNSLKDIQETYFYLSKVNKVKGNFAVALDCFEKYSEIKDSIFSKESKKKLANVKFQREIDLRDKQIEIQTLRINSETRKVYLLITISISVAALLGLFLFLYVSKRKNNQLLKEKNILISNINAQKDKFYSIIAHDLRGPFNGFLGLTELMAEDIDLMSKDEIKFAAINMKSSAQNLFNLLENLLEWSRMEQNLIPFDPQEYPLKQFVLDSIITLNNNADKKGINISTNIPNSIEIFADKNMLQAIIRNVVLNAIKFTQKNGAVTIQGKQEGKNTIITVSDNGIGMSPKTIQNLFNLDGQNNRIGTDDEPSTGLGLILCREFIDKHKGKIWVESEEGKGTTFYISFPNRDSNLI</sequence>
<keyword evidence="5" id="KW-1133">Transmembrane helix</keyword>
<dbReference type="PANTHER" id="PTHR43547:SF2">
    <property type="entry name" value="HYBRID SIGNAL TRANSDUCTION HISTIDINE KINASE C"/>
    <property type="match status" value="1"/>
</dbReference>
<dbReference type="EMBL" id="JAHWYN010000004">
    <property type="protein sequence ID" value="MBW4359957.1"/>
    <property type="molecule type" value="Genomic_DNA"/>
</dbReference>
<evidence type="ECO:0000256" key="2">
    <source>
        <dbReference type="ARBA" id="ARBA00012438"/>
    </source>
</evidence>